<evidence type="ECO:0000256" key="1">
    <source>
        <dbReference type="SAM" id="Phobius"/>
    </source>
</evidence>
<keyword evidence="1" id="KW-0472">Membrane</keyword>
<dbReference type="EMBL" id="CP034145">
    <property type="protein sequence ID" value="AZH23870.1"/>
    <property type="molecule type" value="Genomic_DNA"/>
</dbReference>
<keyword evidence="5" id="KW-1185">Reference proteome</keyword>
<evidence type="ECO:0000313" key="5">
    <source>
        <dbReference type="Proteomes" id="UP000282007"/>
    </source>
</evidence>
<accession>A0A3M0CVN4</accession>
<reference evidence="3" key="3">
    <citation type="submission" date="2018-10" db="EMBL/GenBank/DDBJ databases">
        <authorList>
            <person name="Whitman W."/>
            <person name="Huntemann M."/>
            <person name="Clum A."/>
            <person name="Pillay M."/>
            <person name="Palaniappan K."/>
            <person name="Varghese N."/>
            <person name="Mikhailova N."/>
            <person name="Stamatis D."/>
            <person name="Reddy T."/>
            <person name="Daum C."/>
            <person name="Shapiro N."/>
            <person name="Ivanova N."/>
            <person name="Kyrpides N."/>
            <person name="Woyke T."/>
        </authorList>
    </citation>
    <scope>NUCLEOTIDE SEQUENCE</scope>
    <source>
        <strain evidence="3">CGMCC 1.10124</strain>
    </source>
</reference>
<dbReference type="Proteomes" id="UP000282007">
    <property type="component" value="Chromosome"/>
</dbReference>
<evidence type="ECO:0000313" key="2">
    <source>
        <dbReference type="EMBL" id="AZH23870.1"/>
    </source>
</evidence>
<reference evidence="3 4" key="1">
    <citation type="journal article" date="2015" name="Stand. Genomic Sci.">
        <title>Genomic Encyclopedia of Bacterial and Archaeal Type Strains, Phase III: the genomes of soil and plant-associated and newly described type strains.</title>
        <authorList>
            <person name="Whitman W.B."/>
            <person name="Woyke T."/>
            <person name="Klenk H.P."/>
            <person name="Zhou Y."/>
            <person name="Lilburn T.G."/>
            <person name="Beck B.J."/>
            <person name="De Vos P."/>
            <person name="Vandamme P."/>
            <person name="Eisen J.A."/>
            <person name="Garrity G."/>
            <person name="Hugenholtz P."/>
            <person name="Kyrpides N.C."/>
        </authorList>
    </citation>
    <scope>NUCLEOTIDE SEQUENCE [LARGE SCALE GENOMIC DNA]</scope>
    <source>
        <strain evidence="3 4">CGMCC 1.10124</strain>
    </source>
</reference>
<evidence type="ECO:0000313" key="3">
    <source>
        <dbReference type="EMBL" id="RMB13371.1"/>
    </source>
</evidence>
<gene>
    <name evidence="3" type="ORF">ATH50_2704</name>
    <name evidence="2" type="ORF">DU502_00110</name>
</gene>
<dbReference type="AlphaFoldDB" id="A0A3M0CVN4"/>
<protein>
    <submittedName>
        <fullName evidence="3">Uncharacterized protein</fullName>
    </submittedName>
</protein>
<dbReference type="KEGG" id="haer:DU502_00110"/>
<feature type="transmembrane region" description="Helical" evidence="1">
    <location>
        <begin position="56"/>
        <end position="72"/>
    </location>
</feature>
<keyword evidence="1" id="KW-1133">Transmembrane helix</keyword>
<sequence length="74" mass="7771">MGRLRGRYLPFALLGGVVLLVPLGIQPALVFAYPFAFVAAAAADREERALDAVVRPATLPALLGAIMLIVALRG</sequence>
<organism evidence="3 4">
    <name type="scientific">Haloplanus aerogenes</name>
    <dbReference type="NCBI Taxonomy" id="660522"/>
    <lineage>
        <taxon>Archaea</taxon>
        <taxon>Methanobacteriati</taxon>
        <taxon>Methanobacteriota</taxon>
        <taxon>Stenosarchaea group</taxon>
        <taxon>Halobacteria</taxon>
        <taxon>Halobacteriales</taxon>
        <taxon>Haloferacaceae</taxon>
        <taxon>Haloplanus</taxon>
    </lineage>
</organism>
<dbReference type="EMBL" id="REFS01000005">
    <property type="protein sequence ID" value="RMB13371.1"/>
    <property type="molecule type" value="Genomic_DNA"/>
</dbReference>
<dbReference type="GeneID" id="38469642"/>
<reference evidence="2 5" key="2">
    <citation type="submission" date="2018-07" db="EMBL/GenBank/DDBJ databases">
        <title>Genome sequences of Haloplanus aerogenes JCM 16430T.</title>
        <authorList>
            <person name="Kim Y.B."/>
            <person name="Roh S.W."/>
        </authorList>
    </citation>
    <scope>NUCLEOTIDE SEQUENCE [LARGE SCALE GENOMIC DNA]</scope>
    <source>
        <strain evidence="2 5">JCM 16430</strain>
    </source>
</reference>
<proteinExistence type="predicted"/>
<evidence type="ECO:0000313" key="4">
    <source>
        <dbReference type="Proteomes" id="UP000277326"/>
    </source>
</evidence>
<dbReference type="Proteomes" id="UP000277326">
    <property type="component" value="Unassembled WGS sequence"/>
</dbReference>
<dbReference type="RefSeq" id="WP_121921288.1">
    <property type="nucleotide sequence ID" value="NZ_CP034145.1"/>
</dbReference>
<keyword evidence="1" id="KW-0812">Transmembrane</keyword>
<name>A0A3M0CVN4_9EURY</name>